<dbReference type="PIRSF" id="PIRSF009160">
    <property type="entry name" value="UCP009160"/>
    <property type="match status" value="1"/>
</dbReference>
<dbReference type="RefSeq" id="WP_185100777.1">
    <property type="nucleotide sequence ID" value="NZ_BAAAXY010000229.1"/>
</dbReference>
<dbReference type="PANTHER" id="PTHR41282">
    <property type="entry name" value="CONSERVED TRANSMEMBRANE PROTEIN-RELATED"/>
    <property type="match status" value="1"/>
</dbReference>
<keyword evidence="4" id="KW-1185">Reference proteome</keyword>
<feature type="transmembrane region" description="Helical" evidence="2">
    <location>
        <begin position="132"/>
        <end position="153"/>
    </location>
</feature>
<organism evidence="3 4">
    <name type="scientific">Nonomuraea rubra</name>
    <dbReference type="NCBI Taxonomy" id="46180"/>
    <lineage>
        <taxon>Bacteria</taxon>
        <taxon>Bacillati</taxon>
        <taxon>Actinomycetota</taxon>
        <taxon>Actinomycetes</taxon>
        <taxon>Streptosporangiales</taxon>
        <taxon>Streptosporangiaceae</taxon>
        <taxon>Nonomuraea</taxon>
    </lineage>
</organism>
<dbReference type="Pfam" id="PF12811">
    <property type="entry name" value="BaxI_1"/>
    <property type="match status" value="1"/>
</dbReference>
<accession>A0A7X0NM88</accession>
<comment type="caution">
    <text evidence="3">The sequence shown here is derived from an EMBL/GenBank/DDBJ whole genome shotgun (WGS) entry which is preliminary data.</text>
</comment>
<evidence type="ECO:0000256" key="2">
    <source>
        <dbReference type="SAM" id="Phobius"/>
    </source>
</evidence>
<sequence length="267" mass="28491">MESKNPVFSRSRQQAAAGWAGPTPSPDQLQNMYDAPSYAPPSRPAYRTMTLDDVVVRGFLTLGTLVLAAAAAWYFNVPPMVAIGAAIVALALGLIVSFTMSTNPALILGYAVAEGVFLGKISFVFNGMASGIVLQAVLGTAFAFAAVLAVYALRIVRVTPKLVKFVIAAAIAAVGFMLLNLLLGVFGVNDGQGLGLRADEPIGWIFSVAMILLGCFFLLLDFDSIEQGVKQGAPEKFAWQCAFGLTLSLVWIYLEILRFVSYFTSSD</sequence>
<dbReference type="PANTHER" id="PTHR41282:SF1">
    <property type="entry name" value="CONSERVED TRANSMEMBRANE PROTEIN-RELATED"/>
    <property type="match status" value="1"/>
</dbReference>
<feature type="transmembrane region" description="Helical" evidence="2">
    <location>
        <begin position="54"/>
        <end position="75"/>
    </location>
</feature>
<dbReference type="Proteomes" id="UP000565579">
    <property type="component" value="Unassembled WGS sequence"/>
</dbReference>
<feature type="transmembrane region" description="Helical" evidence="2">
    <location>
        <begin position="107"/>
        <end position="126"/>
    </location>
</feature>
<dbReference type="InterPro" id="IPR010539">
    <property type="entry name" value="BaxI_1-like"/>
</dbReference>
<dbReference type="AlphaFoldDB" id="A0A7X0NM88"/>
<proteinExistence type="predicted"/>
<feature type="transmembrane region" description="Helical" evidence="2">
    <location>
        <begin position="81"/>
        <end position="100"/>
    </location>
</feature>
<dbReference type="EMBL" id="JACHMI010000001">
    <property type="protein sequence ID" value="MBB6546018.1"/>
    <property type="molecule type" value="Genomic_DNA"/>
</dbReference>
<keyword evidence="2" id="KW-0472">Membrane</keyword>
<keyword evidence="2" id="KW-1133">Transmembrane helix</keyword>
<evidence type="ECO:0000313" key="3">
    <source>
        <dbReference type="EMBL" id="MBB6546018.1"/>
    </source>
</evidence>
<gene>
    <name evidence="3" type="ORF">HD593_000813</name>
</gene>
<reference evidence="3 4" key="1">
    <citation type="submission" date="2020-08" db="EMBL/GenBank/DDBJ databases">
        <title>Sequencing the genomes of 1000 actinobacteria strains.</title>
        <authorList>
            <person name="Klenk H.-P."/>
        </authorList>
    </citation>
    <scope>NUCLEOTIDE SEQUENCE [LARGE SCALE GENOMIC DNA]</scope>
    <source>
        <strain evidence="3 4">DSM 43768</strain>
    </source>
</reference>
<protein>
    <submittedName>
        <fullName evidence="3">Putative YccA/Bax inhibitor family protein</fullName>
    </submittedName>
</protein>
<name>A0A7X0NM88_9ACTN</name>
<evidence type="ECO:0000256" key="1">
    <source>
        <dbReference type="SAM" id="MobiDB-lite"/>
    </source>
</evidence>
<evidence type="ECO:0000313" key="4">
    <source>
        <dbReference type="Proteomes" id="UP000565579"/>
    </source>
</evidence>
<feature type="transmembrane region" description="Helical" evidence="2">
    <location>
        <begin position="241"/>
        <end position="263"/>
    </location>
</feature>
<keyword evidence="2" id="KW-0812">Transmembrane</keyword>
<feature type="compositionally biased region" description="Polar residues" evidence="1">
    <location>
        <begin position="1"/>
        <end position="14"/>
    </location>
</feature>
<feature type="transmembrane region" description="Helical" evidence="2">
    <location>
        <begin position="201"/>
        <end position="220"/>
    </location>
</feature>
<feature type="transmembrane region" description="Helical" evidence="2">
    <location>
        <begin position="165"/>
        <end position="189"/>
    </location>
</feature>
<feature type="region of interest" description="Disordered" evidence="1">
    <location>
        <begin position="1"/>
        <end position="34"/>
    </location>
</feature>